<gene>
    <name evidence="1" type="ORF">NEISUBOT_04865</name>
</gene>
<name>A0A9W5IPY8_NEISU</name>
<evidence type="ECO:0000313" key="2">
    <source>
        <dbReference type="Proteomes" id="UP000004621"/>
    </source>
</evidence>
<organism evidence="1 2">
    <name type="scientific">Neisseria subflava NJ9703</name>
    <dbReference type="NCBI Taxonomy" id="546268"/>
    <lineage>
        <taxon>Bacteria</taxon>
        <taxon>Pseudomonadati</taxon>
        <taxon>Pseudomonadota</taxon>
        <taxon>Betaproteobacteria</taxon>
        <taxon>Neisseriales</taxon>
        <taxon>Neisseriaceae</taxon>
        <taxon>Neisseria</taxon>
    </lineage>
</organism>
<protein>
    <submittedName>
        <fullName evidence="1">Uncharacterized protein</fullName>
    </submittedName>
</protein>
<dbReference type="Proteomes" id="UP000004621">
    <property type="component" value="Unassembled WGS sequence"/>
</dbReference>
<reference evidence="1 2" key="1">
    <citation type="submission" date="2010-01" db="EMBL/GenBank/DDBJ databases">
        <authorList>
            <person name="Weinstock G."/>
            <person name="Sodergren E."/>
            <person name="Clifton S."/>
            <person name="Fulton L."/>
            <person name="Fulton B."/>
            <person name="Courtney L."/>
            <person name="Fronick C."/>
            <person name="Harrison M."/>
            <person name="Strong C."/>
            <person name="Farmer C."/>
            <person name="Delahaunty K."/>
            <person name="Markovic C."/>
            <person name="Hall O."/>
            <person name="Minx P."/>
            <person name="Tomlinson C."/>
            <person name="Mitreva M."/>
            <person name="Nelson J."/>
            <person name="Hou S."/>
            <person name="Wollam A."/>
            <person name="Pepin K.H."/>
            <person name="Johnson M."/>
            <person name="Bhonagiri V."/>
            <person name="Nash W.E."/>
            <person name="Warren W."/>
            <person name="Chinwalla A."/>
            <person name="Mardis E.R."/>
            <person name="Wilson R.K."/>
        </authorList>
    </citation>
    <scope>NUCLEOTIDE SEQUENCE [LARGE SCALE GENOMIC DNA]</scope>
    <source>
        <strain evidence="1 2">NJ9703</strain>
    </source>
</reference>
<dbReference type="RefSeq" id="WP_004520425.1">
    <property type="nucleotide sequence ID" value="NZ_ACEO02000009.1"/>
</dbReference>
<dbReference type="EMBL" id="ACEO02000009">
    <property type="protein sequence ID" value="EFC51612.1"/>
    <property type="molecule type" value="Genomic_DNA"/>
</dbReference>
<sequence>MSKKKVILAMPELFKIHELIIENLEKCGFEVLSLTYEEKEFKYKNVFQRLKKIWYRNILGQKDFKKRTMFRAVEERLNTLLSEHPEQADYCFMIWLGAYPKDFIAKLRAHSKLMVYYNWEALTFLKEDFDNIEFFDKFYFFDPFDQGKHPEYAEKLFPTTSFYFDSFRPSENPQNKILFIGSYAADRNSDIRAFCEAARSIGLEIDFRLASKKIEEEKAALGIPEVEFFSFENALSYRQNLEEAAKSSVLVDFLNRKHYGLSLRIFEAIGLDKKLITTNPTIIHYDFYHPNNMFYWDGSNLEELKAFLTLPYVPLAPGLKHKYSFSNWISCAFDIEPNIPIGLPEIDREVVENLNV</sequence>
<accession>A0A9W5IPY8</accession>
<comment type="caution">
    <text evidence="1">The sequence shown here is derived from an EMBL/GenBank/DDBJ whole genome shotgun (WGS) entry which is preliminary data.</text>
</comment>
<dbReference type="AlphaFoldDB" id="A0A9W5IPY8"/>
<evidence type="ECO:0000313" key="1">
    <source>
        <dbReference type="EMBL" id="EFC51612.1"/>
    </source>
</evidence>
<proteinExistence type="predicted"/>